<dbReference type="InterPro" id="IPR001870">
    <property type="entry name" value="B30.2/SPRY"/>
</dbReference>
<accession>A0ABD2L7A7</accession>
<dbReference type="InterPro" id="IPR043136">
    <property type="entry name" value="B30.2/SPRY_sf"/>
</dbReference>
<comment type="caution">
    <text evidence="2">The sequence shown here is derived from an EMBL/GenBank/DDBJ whole genome shotgun (WGS) entry which is preliminary data.</text>
</comment>
<dbReference type="InterPro" id="IPR044736">
    <property type="entry name" value="Gid1/RanBPM/SPLA_SPRY"/>
</dbReference>
<evidence type="ECO:0000313" key="2">
    <source>
        <dbReference type="EMBL" id="KAL3111127.1"/>
    </source>
</evidence>
<dbReference type="Proteomes" id="UP001620626">
    <property type="component" value="Unassembled WGS sequence"/>
</dbReference>
<dbReference type="InterPro" id="IPR013320">
    <property type="entry name" value="ConA-like_dom_sf"/>
</dbReference>
<keyword evidence="3" id="KW-1185">Reference proteome</keyword>
<dbReference type="Gene3D" id="2.60.120.920">
    <property type="match status" value="1"/>
</dbReference>
<dbReference type="PROSITE" id="PS50188">
    <property type="entry name" value="B302_SPRY"/>
    <property type="match status" value="1"/>
</dbReference>
<gene>
    <name evidence="2" type="ORF">niasHT_012335</name>
</gene>
<dbReference type="PANTHER" id="PTHR12864">
    <property type="entry name" value="RAN BINDING PROTEIN 9-RELATED"/>
    <property type="match status" value="1"/>
</dbReference>
<evidence type="ECO:0000313" key="3">
    <source>
        <dbReference type="Proteomes" id="UP001620626"/>
    </source>
</evidence>
<reference evidence="2 3" key="1">
    <citation type="submission" date="2024-10" db="EMBL/GenBank/DDBJ databases">
        <authorList>
            <person name="Kim D."/>
        </authorList>
    </citation>
    <scope>NUCLEOTIDE SEQUENCE [LARGE SCALE GENOMIC DNA]</scope>
    <source>
        <strain evidence="2">BH-2024</strain>
    </source>
</reference>
<proteinExistence type="predicted"/>
<organism evidence="2 3">
    <name type="scientific">Heterodera trifolii</name>
    <dbReference type="NCBI Taxonomy" id="157864"/>
    <lineage>
        <taxon>Eukaryota</taxon>
        <taxon>Metazoa</taxon>
        <taxon>Ecdysozoa</taxon>
        <taxon>Nematoda</taxon>
        <taxon>Chromadorea</taxon>
        <taxon>Rhabditida</taxon>
        <taxon>Tylenchina</taxon>
        <taxon>Tylenchomorpha</taxon>
        <taxon>Tylenchoidea</taxon>
        <taxon>Heteroderidae</taxon>
        <taxon>Heteroderinae</taxon>
        <taxon>Heterodera</taxon>
    </lineage>
</organism>
<feature type="domain" description="B30.2/SPRY" evidence="1">
    <location>
        <begin position="274"/>
        <end position="476"/>
    </location>
</feature>
<dbReference type="InterPro" id="IPR003877">
    <property type="entry name" value="SPRY_dom"/>
</dbReference>
<dbReference type="EMBL" id="JBICBT010000518">
    <property type="protein sequence ID" value="KAL3111127.1"/>
    <property type="molecule type" value="Genomic_DNA"/>
</dbReference>
<dbReference type="CDD" id="cd12885">
    <property type="entry name" value="SPRY_RanBP_like"/>
    <property type="match status" value="1"/>
</dbReference>
<sequence length="476" mass="53533">MRFKSENLWMGALFLVVCHLFLNSAFKFANFRSPVAFAVVLTPAHWHLAKCASKVRTFGWAPFSSLFATFFSTRLLNLQTFARPWLLPSFLPPLIGTWLNALQKGALCLVVCHLFLNSAFKLANFRSPVAFAVVLTPAHWHLAKCASKPELSDWVKGQIVAKFAVKMVYELAKYEQIWKVKANPTLSYAACPFPPPLWSFSTIRLAYVRSVKANCATKGRSITARLQNRSSPTVRDVPAIIDDEDDQLRGAITNPVPSTSRAHAQIDCNAGLMRISNRLDRLSETVEALRIYQFSLLTTQKLNEWDITHCHSAIFLHDELIAEHSAQQKYFVSVRALVPARCTFGIFYFEITVLTMKSDFGIGLAPHWMGMHEIVGHTEHSFAYWSDGTIHGCCDSLPNPLDGFTQFGEADTVGCGIDLLTRAIFFTMNGTRIETGYLYADTVHMFACCTLVDYEDRIQANFGPHFMYNLSSLVPF</sequence>
<dbReference type="AlphaFoldDB" id="A0ABD2L7A7"/>
<evidence type="ECO:0000259" key="1">
    <source>
        <dbReference type="PROSITE" id="PS50188"/>
    </source>
</evidence>
<dbReference type="InterPro" id="IPR050618">
    <property type="entry name" value="Ubq-SigPath_Reg"/>
</dbReference>
<protein>
    <recommendedName>
        <fullName evidence="1">B30.2/SPRY domain-containing protein</fullName>
    </recommendedName>
</protein>
<name>A0ABD2L7A7_9BILA</name>
<dbReference type="SUPFAM" id="SSF49899">
    <property type="entry name" value="Concanavalin A-like lectins/glucanases"/>
    <property type="match status" value="1"/>
</dbReference>
<dbReference type="Pfam" id="PF00622">
    <property type="entry name" value="SPRY"/>
    <property type="match status" value="1"/>
</dbReference>
<dbReference type="SMART" id="SM00449">
    <property type="entry name" value="SPRY"/>
    <property type="match status" value="1"/>
</dbReference>